<protein>
    <submittedName>
        <fullName evidence="2">Alpha/beta hydrolase family protein</fullName>
    </submittedName>
</protein>
<dbReference type="AlphaFoldDB" id="A0A9X1M4B8"/>
<dbReference type="Pfam" id="PF06259">
    <property type="entry name" value="Abhydrolase_8"/>
    <property type="match status" value="1"/>
</dbReference>
<evidence type="ECO:0000259" key="1">
    <source>
        <dbReference type="Pfam" id="PF06259"/>
    </source>
</evidence>
<dbReference type="EMBL" id="JAJFZP010000009">
    <property type="protein sequence ID" value="MCC3270079.1"/>
    <property type="molecule type" value="Genomic_DNA"/>
</dbReference>
<dbReference type="GO" id="GO:0016787">
    <property type="term" value="F:hydrolase activity"/>
    <property type="evidence" value="ECO:0007669"/>
    <property type="project" value="UniProtKB-KW"/>
</dbReference>
<sequence>MDLSGSAHLPDPAVLAVAADNLTVRGDSFANTVEGLHGSWRGGLEQSYKAPEQEQVHALLTGPRVSAQALRDSTHRAAQALRLFAEGAADVISRRKMLVEQLENYGRQIHAQADPAVDEALFTSRANTLADDYRDLEDACINALDALQRNTTDAFSTYGPRDPHADVNAATAAYNKLADGRSTDPQRNLGMLLRRMDLMTLEELNRFKADNPGWELAAAPAGLDPEATKELWASLRHPEFLITALPLLVGNLEGIPYVDRAEANLLALGAAAARHGLTTEQEAAYATIRKSLVSPFQPLSRFLIAFDPSVVPPLAAVSIGNVDDADYVTVNVPGMEATSERMTDWTDAAQGLYDGQGEVDANSSHAVVAWMNYSTPGPLSTFEVLHSDLARAGGDRLAVSLTGFHTALGDGPFLAVAAHSYGTPTAGNGLANIDFEVDAAVLYASAGMDSATPDAENLRVAVDSDGNPQVYATQASADNLAGLGILGSQLAGDGRLGAAHFLFGAKVFSSDGDGVLAPTDEHTPFTGRVEAIESQGYLDRGTESLNSISKITMGRGGLVEVTGPFPRLDIEQRRLTHPQLFGPRF</sequence>
<proteinExistence type="predicted"/>
<dbReference type="InterPro" id="IPR010427">
    <property type="entry name" value="DUF1023"/>
</dbReference>
<dbReference type="Proteomes" id="UP001139264">
    <property type="component" value="Unassembled WGS sequence"/>
</dbReference>
<evidence type="ECO:0000313" key="2">
    <source>
        <dbReference type="EMBL" id="MCC3270079.1"/>
    </source>
</evidence>
<name>A0A9X1M4B8_9MICC</name>
<feature type="domain" description="DUF1023" evidence="1">
    <location>
        <begin position="314"/>
        <end position="454"/>
    </location>
</feature>
<accession>A0A9X1M4B8</accession>
<comment type="caution">
    <text evidence="2">The sequence shown here is derived from an EMBL/GenBank/DDBJ whole genome shotgun (WGS) entry which is preliminary data.</text>
</comment>
<organism evidence="2 3">
    <name type="scientific">Arthrobacter gengyunqii</name>
    <dbReference type="NCBI Taxonomy" id="2886940"/>
    <lineage>
        <taxon>Bacteria</taxon>
        <taxon>Bacillati</taxon>
        <taxon>Actinomycetota</taxon>
        <taxon>Actinomycetes</taxon>
        <taxon>Micrococcales</taxon>
        <taxon>Micrococcaceae</taxon>
        <taxon>Arthrobacter</taxon>
    </lineage>
</organism>
<reference evidence="2" key="1">
    <citation type="submission" date="2021-10" db="EMBL/GenBank/DDBJ databases">
        <title>Novel species in genus Arthrobacter.</title>
        <authorList>
            <person name="Liu Y."/>
        </authorList>
    </citation>
    <scope>NUCLEOTIDE SEQUENCE</scope>
    <source>
        <strain evidence="2">Zg-Y809</strain>
    </source>
</reference>
<keyword evidence="2" id="KW-0378">Hydrolase</keyword>
<evidence type="ECO:0000313" key="3">
    <source>
        <dbReference type="Proteomes" id="UP001139264"/>
    </source>
</evidence>
<gene>
    <name evidence="2" type="ORF">LJ751_12070</name>
</gene>